<accession>A0A2T0U635</accession>
<feature type="domain" description="Type ISP restriction-modification enzyme LLaBIII C-terminal specificity" evidence="2">
    <location>
        <begin position="69"/>
        <end position="426"/>
    </location>
</feature>
<organism evidence="3 4">
    <name type="scientific">Knoellia remsis</name>
    <dbReference type="NCBI Taxonomy" id="407159"/>
    <lineage>
        <taxon>Bacteria</taxon>
        <taxon>Bacillati</taxon>
        <taxon>Actinomycetota</taxon>
        <taxon>Actinomycetes</taxon>
        <taxon>Micrococcales</taxon>
        <taxon>Intrasporangiaceae</taxon>
        <taxon>Knoellia</taxon>
    </lineage>
</organism>
<evidence type="ECO:0000313" key="4">
    <source>
        <dbReference type="Proteomes" id="UP000237822"/>
    </source>
</evidence>
<dbReference type="RefSeq" id="WP_170070261.1">
    <property type="nucleotide sequence ID" value="NZ_PVTI01000028.1"/>
</dbReference>
<dbReference type="AlphaFoldDB" id="A0A2T0U635"/>
<dbReference type="Pfam" id="PF18135">
    <property type="entry name" value="Type_ISP_C"/>
    <property type="match status" value="1"/>
</dbReference>
<feature type="region of interest" description="Disordered" evidence="1">
    <location>
        <begin position="117"/>
        <end position="144"/>
    </location>
</feature>
<dbReference type="EMBL" id="PVTI01000028">
    <property type="protein sequence ID" value="PRY53383.1"/>
    <property type="molecule type" value="Genomic_DNA"/>
</dbReference>
<keyword evidence="4" id="KW-1185">Reference proteome</keyword>
<evidence type="ECO:0000313" key="3">
    <source>
        <dbReference type="EMBL" id="PRY53383.1"/>
    </source>
</evidence>
<proteinExistence type="predicted"/>
<feature type="compositionally biased region" description="Basic and acidic residues" evidence="1">
    <location>
        <begin position="117"/>
        <end position="134"/>
    </location>
</feature>
<evidence type="ECO:0000256" key="1">
    <source>
        <dbReference type="SAM" id="MobiDB-lite"/>
    </source>
</evidence>
<gene>
    <name evidence="3" type="ORF">BCF74_1282</name>
</gene>
<sequence length="513" mass="56331">MFVRQEGTDPDVPADIKYIDIPGTRAEKFEALASLTLEQDGWVDVRTDWTAPFTPAPETAWDDHPAADDVFPWRRNGIMAGRNWVYAPETGILEQRLRELVNEDKPDEKAHKFVEHLRGGRRDRGDGSLLRVKEPLPGTDTEQDTQKKFDDITMVTEPRFVRVGFRAFDRQWLIADSRLLNQPSPTLWTGRIPGQVFAVELHSEHPGAGPGLAYSALIPDVHCFRGSGGGRTLPMLHPNGEPNVAPGLSAALSQALGGEVTGEDVFAYVAGVAGHRGYVTEFDTELRTPGVRIPITKDPALWARAVSLGHHIIWLHTYGQAGNHPEGYTDIMASIARELLPEYAVPVGGAAPSTYRYTPAEKELHVGPGRWNNVSPEAVGYTVGGTQVLDSWLNYRTVNPDKRRTSPLDDINATGWNSDWSTELTELIVLLTQLVKLERPAEDLLAAILEAPLLTKEDLVSLGTIWPTTNRDHDPKMPLVGGLLGDGGNPLQASDQPPSLGDIAQINNHNGQE</sequence>
<reference evidence="3 4" key="1">
    <citation type="submission" date="2018-03" db="EMBL/GenBank/DDBJ databases">
        <title>Genomic Encyclopedia of Archaeal and Bacterial Type Strains, Phase II (KMG-II): from individual species to whole genera.</title>
        <authorList>
            <person name="Goeker M."/>
        </authorList>
    </citation>
    <scope>NUCLEOTIDE SEQUENCE [LARGE SCALE GENOMIC DNA]</scope>
    <source>
        <strain evidence="3 4">ATCC BAA-1496</strain>
    </source>
</reference>
<dbReference type="InterPro" id="IPR041635">
    <property type="entry name" value="Type_ISP_LLaBIII_C"/>
</dbReference>
<comment type="caution">
    <text evidence="3">The sequence shown here is derived from an EMBL/GenBank/DDBJ whole genome shotgun (WGS) entry which is preliminary data.</text>
</comment>
<name>A0A2T0U635_9MICO</name>
<protein>
    <recommendedName>
        <fullName evidence="2">Type ISP restriction-modification enzyme LLaBIII C-terminal specificity domain-containing protein</fullName>
    </recommendedName>
</protein>
<evidence type="ECO:0000259" key="2">
    <source>
        <dbReference type="Pfam" id="PF18135"/>
    </source>
</evidence>
<dbReference type="Proteomes" id="UP000237822">
    <property type="component" value="Unassembled WGS sequence"/>
</dbReference>